<dbReference type="EMBL" id="CP003378">
    <property type="protein sequence ID" value="AFZ70043.1"/>
    <property type="molecule type" value="Genomic_DNA"/>
</dbReference>
<feature type="domain" description="ABC transmembrane type-2" evidence="6">
    <location>
        <begin position="21"/>
        <end position="255"/>
    </location>
</feature>
<dbReference type="PIRSF" id="PIRSF006648">
    <property type="entry name" value="DrrB"/>
    <property type="match status" value="1"/>
</dbReference>
<dbReference type="PROSITE" id="PS51012">
    <property type="entry name" value="ABC_TM2"/>
    <property type="match status" value="1"/>
</dbReference>
<sequence>MAYPKIIRLIIRNIMVNSDPGTWLILVGMPAMFLIFFSYGYGSMLSSMGLSYISYAKFLAPGMLAYETLIAGTATGSMLWFDRRWGSLAQILAMPFTRTDYLLGLILSTVIFAIMGNAVLIIISYFIIPGLTFSILGLLIMVSVLIIGSLLFGSFMLILASYIKSQNAYNSIQILIIFLINFASTVFYPASSLPKILEYIFYLNPLTYIANLMRDGFLKTIKPTDISIIDIYELIGLIILSILLILIARYSYMRSEIRFE</sequence>
<evidence type="ECO:0000256" key="3">
    <source>
        <dbReference type="ARBA" id="ARBA00022989"/>
    </source>
</evidence>
<keyword evidence="8" id="KW-1185">Reference proteome</keyword>
<feature type="transmembrane region" description="Helical" evidence="5">
    <location>
        <begin position="102"/>
        <end position="128"/>
    </location>
</feature>
<dbReference type="PANTHER" id="PTHR43229:SF2">
    <property type="entry name" value="NODULATION PROTEIN J"/>
    <property type="match status" value="1"/>
</dbReference>
<dbReference type="OrthoDB" id="147058at2157"/>
<evidence type="ECO:0000259" key="6">
    <source>
        <dbReference type="PROSITE" id="PS51012"/>
    </source>
</evidence>
<feature type="transmembrane region" description="Helical" evidence="5">
    <location>
        <begin position="21"/>
        <end position="42"/>
    </location>
</feature>
<comment type="subcellular location">
    <subcellularLocation>
        <location evidence="1">Membrane</location>
        <topology evidence="1">Multi-pass membrane protein</topology>
    </subcellularLocation>
</comment>
<evidence type="ECO:0000256" key="1">
    <source>
        <dbReference type="ARBA" id="ARBA00004141"/>
    </source>
</evidence>
<feature type="transmembrane region" description="Helical" evidence="5">
    <location>
        <begin position="134"/>
        <end position="160"/>
    </location>
</feature>
<dbReference type="STRING" id="1056495.Calag_0262"/>
<reference evidence="8" key="1">
    <citation type="submission" date="2012-03" db="EMBL/GenBank/DDBJ databases">
        <title>Complete genome of Caldisphaera lagunensis DSM 15908.</title>
        <authorList>
            <person name="Lucas S."/>
            <person name="Copeland A."/>
            <person name="Lapidus A."/>
            <person name="Glavina del Rio T."/>
            <person name="Dalin E."/>
            <person name="Tice H."/>
            <person name="Bruce D."/>
            <person name="Goodwin L."/>
            <person name="Pitluck S."/>
            <person name="Peters L."/>
            <person name="Mikhailova N."/>
            <person name="Teshima H."/>
            <person name="Kyrpides N."/>
            <person name="Mavromatis K."/>
            <person name="Ivanova N."/>
            <person name="Brettin T."/>
            <person name="Detter J.C."/>
            <person name="Han C."/>
            <person name="Larimer F."/>
            <person name="Land M."/>
            <person name="Hauser L."/>
            <person name="Markowitz V."/>
            <person name="Cheng J.-F."/>
            <person name="Hugenholtz P."/>
            <person name="Woyke T."/>
            <person name="Wu D."/>
            <person name="Spring S."/>
            <person name="Schroeder M."/>
            <person name="Brambilla E."/>
            <person name="Klenk H.-P."/>
            <person name="Eisen J.A."/>
        </authorList>
    </citation>
    <scope>NUCLEOTIDE SEQUENCE [LARGE SCALE GENOMIC DNA]</scope>
    <source>
        <strain evidence="8">DSM 15908 / JCM 11604 / IC-154</strain>
    </source>
</reference>
<dbReference type="GO" id="GO:0140359">
    <property type="term" value="F:ABC-type transporter activity"/>
    <property type="evidence" value="ECO:0007669"/>
    <property type="project" value="InterPro"/>
</dbReference>
<feature type="transmembrane region" description="Helical" evidence="5">
    <location>
        <begin position="234"/>
        <end position="252"/>
    </location>
</feature>
<dbReference type="HOGENOM" id="CLU_039483_6_0_2"/>
<dbReference type="PANTHER" id="PTHR43229">
    <property type="entry name" value="NODULATION PROTEIN J"/>
    <property type="match status" value="1"/>
</dbReference>
<evidence type="ECO:0000256" key="5">
    <source>
        <dbReference type="SAM" id="Phobius"/>
    </source>
</evidence>
<dbReference type="eggNOG" id="arCOG01467">
    <property type="taxonomic scope" value="Archaea"/>
</dbReference>
<dbReference type="InParanoid" id="L0A846"/>
<accession>L0A846</accession>
<dbReference type="InterPro" id="IPR000412">
    <property type="entry name" value="ABC_2_transport"/>
</dbReference>
<dbReference type="InterPro" id="IPR051784">
    <property type="entry name" value="Nod_factor_ABC_transporter"/>
</dbReference>
<keyword evidence="2 5" id="KW-0812">Transmembrane</keyword>
<dbReference type="PRINTS" id="PR00164">
    <property type="entry name" value="ABC2TRNSPORT"/>
</dbReference>
<protein>
    <submittedName>
        <fullName evidence="7">ABC-type polysaccharide/polyol phosphate export systems, permease component</fullName>
    </submittedName>
</protein>
<proteinExistence type="predicted"/>
<keyword evidence="4 5" id="KW-0472">Membrane</keyword>
<dbReference type="Pfam" id="PF01061">
    <property type="entry name" value="ABC2_membrane"/>
    <property type="match status" value="1"/>
</dbReference>
<feature type="transmembrane region" description="Helical" evidence="5">
    <location>
        <begin position="172"/>
        <end position="190"/>
    </location>
</feature>
<dbReference type="InterPro" id="IPR013525">
    <property type="entry name" value="ABC2_TM"/>
</dbReference>
<keyword evidence="3 5" id="KW-1133">Transmembrane helix</keyword>
<dbReference type="RefSeq" id="WP_015231941.1">
    <property type="nucleotide sequence ID" value="NC_019791.1"/>
</dbReference>
<name>L0A846_CALLD</name>
<evidence type="ECO:0000313" key="8">
    <source>
        <dbReference type="Proteomes" id="UP000010469"/>
    </source>
</evidence>
<gene>
    <name evidence="7" type="ordered locus">Calag_0262</name>
</gene>
<dbReference type="InterPro" id="IPR047817">
    <property type="entry name" value="ABC2_TM_bact-type"/>
</dbReference>
<evidence type="ECO:0000256" key="4">
    <source>
        <dbReference type="ARBA" id="ARBA00023136"/>
    </source>
</evidence>
<organism evidence="7 8">
    <name type="scientific">Caldisphaera lagunensis (strain DSM 15908 / JCM 11604 / ANMR 0165 / IC-154)</name>
    <dbReference type="NCBI Taxonomy" id="1056495"/>
    <lineage>
        <taxon>Archaea</taxon>
        <taxon>Thermoproteota</taxon>
        <taxon>Thermoprotei</taxon>
        <taxon>Acidilobales</taxon>
        <taxon>Caldisphaeraceae</taxon>
        <taxon>Caldisphaera</taxon>
    </lineage>
</organism>
<evidence type="ECO:0000313" key="7">
    <source>
        <dbReference type="EMBL" id="AFZ70043.1"/>
    </source>
</evidence>
<dbReference type="KEGG" id="clg:Calag_0262"/>
<dbReference type="Proteomes" id="UP000010469">
    <property type="component" value="Chromosome"/>
</dbReference>
<feature type="transmembrane region" description="Helical" evidence="5">
    <location>
        <begin position="62"/>
        <end position="81"/>
    </location>
</feature>
<dbReference type="GO" id="GO:0043190">
    <property type="term" value="C:ATP-binding cassette (ABC) transporter complex"/>
    <property type="evidence" value="ECO:0007669"/>
    <property type="project" value="InterPro"/>
</dbReference>
<dbReference type="AlphaFoldDB" id="L0A846"/>
<evidence type="ECO:0000256" key="2">
    <source>
        <dbReference type="ARBA" id="ARBA00022692"/>
    </source>
</evidence>
<dbReference type="GeneID" id="14211522"/>